<dbReference type="Gene3D" id="3.40.190.150">
    <property type="entry name" value="Bordetella uptake gene, domain 1"/>
    <property type="match status" value="1"/>
</dbReference>
<keyword evidence="2" id="KW-0732">Signal</keyword>
<dbReference type="Pfam" id="PF03401">
    <property type="entry name" value="TctC"/>
    <property type="match status" value="1"/>
</dbReference>
<evidence type="ECO:0000256" key="2">
    <source>
        <dbReference type="SAM" id="SignalP"/>
    </source>
</evidence>
<comment type="caution">
    <text evidence="3">The sequence shown here is derived from an EMBL/GenBank/DDBJ whole genome shotgun (WGS) entry which is preliminary data.</text>
</comment>
<keyword evidence="4" id="KW-1185">Reference proteome</keyword>
<proteinExistence type="inferred from homology"/>
<feature type="signal peptide" evidence="2">
    <location>
        <begin position="1"/>
        <end position="27"/>
    </location>
</feature>
<gene>
    <name evidence="3" type="ORF">GY24_06565</name>
</gene>
<evidence type="ECO:0000313" key="3">
    <source>
        <dbReference type="EMBL" id="PPL19352.1"/>
    </source>
</evidence>
<organism evidence="3 4">
    <name type="scientific">Microterricola pindariensis</name>
    <dbReference type="NCBI Taxonomy" id="478010"/>
    <lineage>
        <taxon>Bacteria</taxon>
        <taxon>Bacillati</taxon>
        <taxon>Actinomycetota</taxon>
        <taxon>Actinomycetes</taxon>
        <taxon>Micrococcales</taxon>
        <taxon>Microbacteriaceae</taxon>
        <taxon>Microterricola</taxon>
    </lineage>
</organism>
<dbReference type="SUPFAM" id="SSF53850">
    <property type="entry name" value="Periplasmic binding protein-like II"/>
    <property type="match status" value="1"/>
</dbReference>
<dbReference type="PIRSF" id="PIRSF017082">
    <property type="entry name" value="YflP"/>
    <property type="match status" value="1"/>
</dbReference>
<dbReference type="PANTHER" id="PTHR42928:SF5">
    <property type="entry name" value="BLR1237 PROTEIN"/>
    <property type="match status" value="1"/>
</dbReference>
<dbReference type="PANTHER" id="PTHR42928">
    <property type="entry name" value="TRICARBOXYLATE-BINDING PROTEIN"/>
    <property type="match status" value="1"/>
</dbReference>
<dbReference type="CDD" id="cd07012">
    <property type="entry name" value="PBP2_Bug_TTT"/>
    <property type="match status" value="1"/>
</dbReference>
<sequence>MNPKKALVGIAVAALSLSLVGCTVGTAAETKPKEDAAAAEPVSTFPEKPITLIVQANPGGGSDLSSRALADQLSRILDTDIIVENRPGAGGATAMEYVAGLPADGYTLGFGPVEIAMLNTTQGADVLPENYDLLGQIMLAPGVISVSADSPYQTLEDLIAAAKGQPLTVGNSGTGSIWEAAAKALAGESGAQFTNVPHEGGAPAVAAVIGGQIDAVVSGAGEAKAGNDDGTLRVLAVLHDEEHPNFPGIPTAAEAGYPLEFGGWGGIYAPAGLPTDVHATLEAAIKEAVASDEYQAFQKNAGNLVVYRNSADWTTFVNEQFTRFAELLG</sequence>
<dbReference type="Proteomes" id="UP000237755">
    <property type="component" value="Unassembled WGS sequence"/>
</dbReference>
<evidence type="ECO:0000256" key="1">
    <source>
        <dbReference type="ARBA" id="ARBA00006987"/>
    </source>
</evidence>
<evidence type="ECO:0008006" key="5">
    <source>
        <dbReference type="Google" id="ProtNLM"/>
    </source>
</evidence>
<dbReference type="InterPro" id="IPR042100">
    <property type="entry name" value="Bug_dom1"/>
</dbReference>
<dbReference type="RefSeq" id="WP_233279231.1">
    <property type="nucleotide sequence ID" value="NZ_MPZN01000015.1"/>
</dbReference>
<feature type="chain" id="PRO_5046129724" description="ABC transporter substrate-binding protein" evidence="2">
    <location>
        <begin position="28"/>
        <end position="329"/>
    </location>
</feature>
<accession>A0ABX5AWZ8</accession>
<name>A0ABX5AWZ8_9MICO</name>
<comment type="similarity">
    <text evidence="1">Belongs to the UPF0065 (bug) family.</text>
</comment>
<dbReference type="Gene3D" id="3.40.190.10">
    <property type="entry name" value="Periplasmic binding protein-like II"/>
    <property type="match status" value="1"/>
</dbReference>
<dbReference type="EMBL" id="MPZN01000015">
    <property type="protein sequence ID" value="PPL19352.1"/>
    <property type="molecule type" value="Genomic_DNA"/>
</dbReference>
<reference evidence="3 4" key="1">
    <citation type="journal article" date="2008" name="Int. J. Syst. Evol. Microbiol.">
        <title>Leifsonia pindariensis sp. nov., isolated from the Pindari glacier of the Indian Himalayas, and emended description of the genus Leifsonia.</title>
        <authorList>
            <person name="Reddy G.S."/>
            <person name="Prabagaran S.R."/>
            <person name="Shivaji S."/>
        </authorList>
    </citation>
    <scope>NUCLEOTIDE SEQUENCE [LARGE SCALE GENOMIC DNA]</scope>
    <source>
        <strain evidence="3 4">PON 10</strain>
    </source>
</reference>
<dbReference type="PROSITE" id="PS51257">
    <property type="entry name" value="PROKAR_LIPOPROTEIN"/>
    <property type="match status" value="1"/>
</dbReference>
<dbReference type="InterPro" id="IPR005064">
    <property type="entry name" value="BUG"/>
</dbReference>
<protein>
    <recommendedName>
        <fullName evidence="5">ABC transporter substrate-binding protein</fullName>
    </recommendedName>
</protein>
<evidence type="ECO:0000313" key="4">
    <source>
        <dbReference type="Proteomes" id="UP000237755"/>
    </source>
</evidence>